<sequence length="346" mass="39800">MFKYLNKKENRDKRALVDEIGFGALSNLPNYYLKHKVMKELIKRYDIYDNTIHAIAGEVQITTHKIGNALGLSSKGKAFDKKVSPKELNEEDYAAYKFFQGKSQAALTKLVKEIPFNTKEKKSPRALPTIFYIENTRRRNWALHVHNFLLEEVKKANLQNKKSINGCCYAMLIIYFHETHFRKDAKEPEAQSPWIRYWTGGLIKNGQMKDEKGRVQKKNPKKNALSESESESKYEESSSSDESYSESDSKETRSNELIQRKQNSKPNPARGVKRSKKEHDMNATEEMMHQNEEPTLAEAVKGIKKRKQQEKEARDSKKAKKPNEDAPIGSSEHEQNAIMLGSATVK</sequence>
<evidence type="ECO:0000313" key="3">
    <source>
        <dbReference type="Proteomes" id="UP001341840"/>
    </source>
</evidence>
<feature type="compositionally biased region" description="Basic and acidic residues" evidence="1">
    <location>
        <begin position="309"/>
        <end position="324"/>
    </location>
</feature>
<dbReference type="PANTHER" id="PTHR34835:SF34">
    <property type="entry name" value="OS08G0555500 PROTEIN"/>
    <property type="match status" value="1"/>
</dbReference>
<keyword evidence="3" id="KW-1185">Reference proteome</keyword>
<accession>A0ABU6QJE3</accession>
<feature type="compositionally biased region" description="Basic and acidic residues" evidence="1">
    <location>
        <begin position="277"/>
        <end position="292"/>
    </location>
</feature>
<name>A0ABU6QJE3_9FABA</name>
<reference evidence="2 3" key="1">
    <citation type="journal article" date="2023" name="Plants (Basel)">
        <title>Bridging the Gap: Combining Genomics and Transcriptomics Approaches to Understand Stylosanthes scabra, an Orphan Legume from the Brazilian Caatinga.</title>
        <authorList>
            <person name="Ferreira-Neto J.R.C."/>
            <person name="da Silva M.D."/>
            <person name="Binneck E."/>
            <person name="de Melo N.F."/>
            <person name="da Silva R.H."/>
            <person name="de Melo A.L.T.M."/>
            <person name="Pandolfi V."/>
            <person name="Bustamante F.O."/>
            <person name="Brasileiro-Vidal A.C."/>
            <person name="Benko-Iseppon A.M."/>
        </authorList>
    </citation>
    <scope>NUCLEOTIDE SEQUENCE [LARGE SCALE GENOMIC DNA]</scope>
    <source>
        <tissue evidence="2">Leaves</tissue>
    </source>
</reference>
<protein>
    <submittedName>
        <fullName evidence="2">Uncharacterized protein</fullName>
    </submittedName>
</protein>
<organism evidence="2 3">
    <name type="scientific">Stylosanthes scabra</name>
    <dbReference type="NCBI Taxonomy" id="79078"/>
    <lineage>
        <taxon>Eukaryota</taxon>
        <taxon>Viridiplantae</taxon>
        <taxon>Streptophyta</taxon>
        <taxon>Embryophyta</taxon>
        <taxon>Tracheophyta</taxon>
        <taxon>Spermatophyta</taxon>
        <taxon>Magnoliopsida</taxon>
        <taxon>eudicotyledons</taxon>
        <taxon>Gunneridae</taxon>
        <taxon>Pentapetalae</taxon>
        <taxon>rosids</taxon>
        <taxon>fabids</taxon>
        <taxon>Fabales</taxon>
        <taxon>Fabaceae</taxon>
        <taxon>Papilionoideae</taxon>
        <taxon>50 kb inversion clade</taxon>
        <taxon>dalbergioids sensu lato</taxon>
        <taxon>Dalbergieae</taxon>
        <taxon>Pterocarpus clade</taxon>
        <taxon>Stylosanthes</taxon>
    </lineage>
</organism>
<gene>
    <name evidence="2" type="ORF">PIB30_058529</name>
</gene>
<feature type="region of interest" description="Disordered" evidence="1">
    <location>
        <begin position="208"/>
        <end position="346"/>
    </location>
</feature>
<proteinExistence type="predicted"/>
<comment type="caution">
    <text evidence="2">The sequence shown here is derived from an EMBL/GenBank/DDBJ whole genome shotgun (WGS) entry which is preliminary data.</text>
</comment>
<dbReference type="EMBL" id="JASCZI010000493">
    <property type="protein sequence ID" value="MED6112082.1"/>
    <property type="molecule type" value="Genomic_DNA"/>
</dbReference>
<evidence type="ECO:0000256" key="1">
    <source>
        <dbReference type="SAM" id="MobiDB-lite"/>
    </source>
</evidence>
<dbReference type="Proteomes" id="UP001341840">
    <property type="component" value="Unassembled WGS sequence"/>
</dbReference>
<feature type="compositionally biased region" description="Polar residues" evidence="1">
    <location>
        <begin position="255"/>
        <end position="266"/>
    </location>
</feature>
<dbReference type="PANTHER" id="PTHR34835">
    <property type="entry name" value="OS07G0283600 PROTEIN-RELATED"/>
    <property type="match status" value="1"/>
</dbReference>
<evidence type="ECO:0000313" key="2">
    <source>
        <dbReference type="EMBL" id="MED6112082.1"/>
    </source>
</evidence>